<accession>A0A1G2RTT6</accession>
<evidence type="ECO:0000313" key="1">
    <source>
        <dbReference type="EMBL" id="OHA76253.1"/>
    </source>
</evidence>
<comment type="caution">
    <text evidence="1">The sequence shown here is derived from an EMBL/GenBank/DDBJ whole genome shotgun (WGS) entry which is preliminary data.</text>
</comment>
<dbReference type="PANTHER" id="PTHR31340">
    <property type="entry name" value="MITOCHONDRIAL GENOME MAINTENANCE EXONUCLEASE 1"/>
    <property type="match status" value="1"/>
</dbReference>
<dbReference type="PANTHER" id="PTHR31340:SF3">
    <property type="entry name" value="MITOCHONDRIAL GENOME MAINTENANCE EXONUCLEASE 1"/>
    <property type="match status" value="1"/>
</dbReference>
<dbReference type="Gene3D" id="3.90.320.10">
    <property type="match status" value="1"/>
</dbReference>
<reference evidence="1 2" key="1">
    <citation type="journal article" date="2016" name="Nat. Commun.">
        <title>Thousands of microbial genomes shed light on interconnected biogeochemical processes in an aquifer system.</title>
        <authorList>
            <person name="Anantharaman K."/>
            <person name="Brown C.T."/>
            <person name="Hug L.A."/>
            <person name="Sharon I."/>
            <person name="Castelle C.J."/>
            <person name="Probst A.J."/>
            <person name="Thomas B.C."/>
            <person name="Singh A."/>
            <person name="Wilkins M.J."/>
            <person name="Karaoz U."/>
            <person name="Brodie E.L."/>
            <person name="Williams K.H."/>
            <person name="Hubbard S.S."/>
            <person name="Banfield J.F."/>
        </authorList>
    </citation>
    <scope>NUCLEOTIDE SEQUENCE [LARGE SCALE GENOMIC DNA]</scope>
</reference>
<organism evidence="1 2">
    <name type="scientific">Candidatus Wildermuthbacteria bacterium RIFCSPLOWO2_02_FULL_47_9c</name>
    <dbReference type="NCBI Taxonomy" id="1802466"/>
    <lineage>
        <taxon>Bacteria</taxon>
        <taxon>Candidatus Wildermuthiibacteriota</taxon>
    </lineage>
</organism>
<gene>
    <name evidence="1" type="ORF">A3J30_01880</name>
</gene>
<sequence length="249" mass="29065">MTADLFKEKFGYEIEGVWFPRVTSITSPLQKKWWGMRRAAEWGTLIHETVEDMLRGENVSPDAKCAVAIETFLRWQSEYPMRIADPVNDIEKRVWDPEYGYAGTVDIIAEVEGVRGIIDVKTSTAVVKEHYLQTAAYLYAYNKTSGTNRPCQTRWILRIDQYQECRGCLAKLRIKYGSQSINGGKSANWRICNHQWGAAKGEIEFQELKGYERDLALFFDLKERWEWANKEWLARIPNYEKNIRQHALL</sequence>
<proteinExistence type="predicted"/>
<evidence type="ECO:0000313" key="2">
    <source>
        <dbReference type="Proteomes" id="UP000178222"/>
    </source>
</evidence>
<dbReference type="InterPro" id="IPR011604">
    <property type="entry name" value="PDDEXK-like_dom_sf"/>
</dbReference>
<dbReference type="EMBL" id="MHUL01000037">
    <property type="protein sequence ID" value="OHA76253.1"/>
    <property type="molecule type" value="Genomic_DNA"/>
</dbReference>
<protein>
    <recommendedName>
        <fullName evidence="3">PD-(D/E)XK endonuclease-like domain-containing protein</fullName>
    </recommendedName>
</protein>
<name>A0A1G2RTT6_9BACT</name>
<evidence type="ECO:0008006" key="3">
    <source>
        <dbReference type="Google" id="ProtNLM"/>
    </source>
</evidence>
<dbReference type="AlphaFoldDB" id="A0A1G2RTT6"/>
<dbReference type="Proteomes" id="UP000178222">
    <property type="component" value="Unassembled WGS sequence"/>
</dbReference>